<dbReference type="EMBL" id="NGNV01000063">
    <property type="protein sequence ID" value="OYR86862.1"/>
    <property type="molecule type" value="Genomic_DNA"/>
</dbReference>
<name>A0A256L907_9LACO</name>
<reference evidence="1" key="2">
    <citation type="submission" date="2017-05" db="EMBL/GenBank/DDBJ databases">
        <authorList>
            <person name="Lin X.B."/>
            <person name="Stothard P."/>
            <person name="Tasseva G."/>
            <person name="Walter J."/>
        </authorList>
    </citation>
    <scope>NUCLEOTIDE SEQUENCE</scope>
    <source>
        <strain evidence="1">609u</strain>
    </source>
</reference>
<protein>
    <submittedName>
        <fullName evidence="2">Uncharacterized protein</fullName>
    </submittedName>
</protein>
<dbReference type="Proteomes" id="UP000216316">
    <property type="component" value="Unassembled WGS sequence"/>
</dbReference>
<evidence type="ECO:0000313" key="2">
    <source>
        <dbReference type="EMBL" id="OYR89901.1"/>
    </source>
</evidence>
<keyword evidence="4" id="KW-1185">Reference proteome</keyword>
<dbReference type="EMBL" id="NGNX01000063">
    <property type="protein sequence ID" value="OYR89901.1"/>
    <property type="molecule type" value="Genomic_DNA"/>
</dbReference>
<evidence type="ECO:0000313" key="1">
    <source>
        <dbReference type="EMBL" id="OYR86862.1"/>
    </source>
</evidence>
<evidence type="ECO:0000313" key="3">
    <source>
        <dbReference type="Proteomes" id="UP000215828"/>
    </source>
</evidence>
<sequence length="135" mass="16339">MLKFEKDMFHKHNGLKSLTDNEVHEIQHVYWEAEQKIICPFCYMTRKRLVEKSTYLDLPNEENGKAILHGYPFIKYIPDYNWVLSNEFSHEITLLIDDKDYGFVLYRELIRNNFLVENLSLEKVHRCPKCNRRLD</sequence>
<dbReference type="RefSeq" id="WP_094496652.1">
    <property type="nucleotide sequence ID" value="NZ_NGNV01000063.1"/>
</dbReference>
<dbReference type="AlphaFoldDB" id="A0A256L907"/>
<reference evidence="3 4" key="3">
    <citation type="submission" date="2017-09" db="EMBL/GenBank/DDBJ databases">
        <title>Tripartite evolution among Lactobacillus johnsonii, Lactobacillus taiwanensis, Lactobacillus reuteri and their rodent host.</title>
        <authorList>
            <person name="Wang T."/>
            <person name="Knowles S."/>
            <person name="Cheng C."/>
        </authorList>
    </citation>
    <scope>NUCLEOTIDE SEQUENCE [LARGE SCALE GENOMIC DNA]</scope>
    <source>
        <strain evidence="2 3">609q</strain>
        <strain evidence="1 4">609u</strain>
    </source>
</reference>
<organism evidence="2 3">
    <name type="scientific">Lactobacillus taiwanensis</name>
    <dbReference type="NCBI Taxonomy" id="508451"/>
    <lineage>
        <taxon>Bacteria</taxon>
        <taxon>Bacillati</taxon>
        <taxon>Bacillota</taxon>
        <taxon>Bacilli</taxon>
        <taxon>Lactobacillales</taxon>
        <taxon>Lactobacillaceae</taxon>
        <taxon>Lactobacillus</taxon>
    </lineage>
</organism>
<comment type="caution">
    <text evidence="2">The sequence shown here is derived from an EMBL/GenBank/DDBJ whole genome shotgun (WGS) entry which is preliminary data.</text>
</comment>
<gene>
    <name evidence="1" type="ORF">CBF53_10445</name>
    <name evidence="2" type="ORF">CBF70_11045</name>
</gene>
<dbReference type="Proteomes" id="UP000215828">
    <property type="component" value="Unassembled WGS sequence"/>
</dbReference>
<accession>A0A256L907</accession>
<reference evidence="2 3" key="1">
    <citation type="submission" date="2017-04" db="EMBL/GenBank/DDBJ databases">
        <authorList>
            <person name="Afonso C.L."/>
            <person name="Miller P.J."/>
            <person name="Scott M.A."/>
            <person name="Spackman E."/>
            <person name="Goraichik I."/>
            <person name="Dimitrov K.M."/>
            <person name="Suarez D.L."/>
            <person name="Swayne D.E."/>
        </authorList>
    </citation>
    <scope>NUCLEOTIDE SEQUENCE [LARGE SCALE GENOMIC DNA]</scope>
    <source>
        <strain evidence="2 3">609q</strain>
    </source>
</reference>
<proteinExistence type="predicted"/>
<evidence type="ECO:0000313" key="4">
    <source>
        <dbReference type="Proteomes" id="UP000216316"/>
    </source>
</evidence>